<dbReference type="SUPFAM" id="SSF55545">
    <property type="entry name" value="beta-N-acetylhexosaminidase-like domain"/>
    <property type="match status" value="1"/>
</dbReference>
<comment type="caution">
    <text evidence="2">The sequence shown here is derived from an EMBL/GenBank/DDBJ whole genome shotgun (WGS) entry which is preliminary data.</text>
</comment>
<dbReference type="EMBL" id="MFYX01000096">
    <property type="protein sequence ID" value="OGK03147.1"/>
    <property type="molecule type" value="Genomic_DNA"/>
</dbReference>
<evidence type="ECO:0000256" key="1">
    <source>
        <dbReference type="ARBA" id="ARBA00022801"/>
    </source>
</evidence>
<dbReference type="GO" id="GO:0016787">
    <property type="term" value="F:hydrolase activity"/>
    <property type="evidence" value="ECO:0007669"/>
    <property type="project" value="UniProtKB-KW"/>
</dbReference>
<evidence type="ECO:0008006" key="4">
    <source>
        <dbReference type="Google" id="ProtNLM"/>
    </source>
</evidence>
<organism evidence="2 3">
    <name type="scientific">Candidatus Raymondbacteria bacterium RIFOXYD12_FULL_49_13</name>
    <dbReference type="NCBI Taxonomy" id="1817890"/>
    <lineage>
        <taxon>Bacteria</taxon>
        <taxon>Raymondiibacteriota</taxon>
    </lineage>
</organism>
<keyword evidence="1" id="KW-0378">Hydrolase</keyword>
<dbReference type="GO" id="GO:0005975">
    <property type="term" value="P:carbohydrate metabolic process"/>
    <property type="evidence" value="ECO:0007669"/>
    <property type="project" value="UniProtKB-ARBA"/>
</dbReference>
<protein>
    <recommendedName>
        <fullName evidence="4">Secretion system C-terminal sorting domain-containing protein</fullName>
    </recommendedName>
</protein>
<evidence type="ECO:0000313" key="2">
    <source>
        <dbReference type="EMBL" id="OGK03147.1"/>
    </source>
</evidence>
<accession>A0A1F7F9E3</accession>
<reference evidence="2 3" key="1">
    <citation type="journal article" date="2016" name="Nat. Commun.">
        <title>Thousands of microbial genomes shed light on interconnected biogeochemical processes in an aquifer system.</title>
        <authorList>
            <person name="Anantharaman K."/>
            <person name="Brown C.T."/>
            <person name="Hug L.A."/>
            <person name="Sharon I."/>
            <person name="Castelle C.J."/>
            <person name="Probst A.J."/>
            <person name="Thomas B.C."/>
            <person name="Singh A."/>
            <person name="Wilkins M.J."/>
            <person name="Karaoz U."/>
            <person name="Brodie E.L."/>
            <person name="Williams K.H."/>
            <person name="Hubbard S.S."/>
            <person name="Banfield J.F."/>
        </authorList>
    </citation>
    <scope>NUCLEOTIDE SEQUENCE [LARGE SCALE GENOMIC DNA]</scope>
</reference>
<name>A0A1F7F9E3_UNCRA</name>
<dbReference type="InterPro" id="IPR029018">
    <property type="entry name" value="Hex-like_dom2"/>
</dbReference>
<dbReference type="Gene3D" id="3.30.379.10">
    <property type="entry name" value="Chitobiase/beta-hexosaminidase domain 2-like"/>
    <property type="match status" value="1"/>
</dbReference>
<proteinExistence type="predicted"/>
<gene>
    <name evidence="2" type="ORF">A2519_07015</name>
</gene>
<sequence>MRSLLILALSSMICSAIMVIPRPKEITDEAAQWTFGLADAWVIVLGAASDSVEAYAASMLQSDISKRFGKNCAISKENESPSGYSLTILLGKRGTHTLLDQICSANSYPLYADTPGVHGFIIRMLDQGGMKTVLIGSMDNNGAIYGQNTFFQLLSKSLDTVAVNLADIRDWPSIKDRGCAYFRYTDFLRNGALDAYVRGRLNYVDIRGSCGAYTGCSGTDRVSDIDSVKAATLSREAHQRGFFVWGTVKCGIGSTAEIPGRLDIFRHYQYSWGADGLWASYDDAGSGNSAELLLNELIHFADSVGLARDRIRIVPPSPDYCRVDAPWNDTIISRAPETKTIRWIWTDNPGPSKLATAESMGFLFKPEWWWNWPRPGIGFTHSGYYGVPVGDSMMYNELLPLQNGWRWGWEPNPDFESAAMRESWKYMHSALFWAPDLQNEYLAMGFGLWAWCPEQYYFNEVRQYIWETVFGDKWAAAQAFDSSLAQLRDRFDVSAPRPWPLKTNTPRYQAESLAVECAKQLAVLRTNQSTLLDSLRYLERYIAPMEKAVRTAHEYLGLSYVPDTHGENQGEMERKTESISLQVMPNPFNPAANIMLTTMGQLARISIFYLSGEKVTDLRYVGKELVWNASVYPSGVYFIRAEIGSKVLLKKAVLLR</sequence>
<evidence type="ECO:0000313" key="3">
    <source>
        <dbReference type="Proteomes" id="UP000179243"/>
    </source>
</evidence>
<dbReference type="Proteomes" id="UP000179243">
    <property type="component" value="Unassembled WGS sequence"/>
</dbReference>
<dbReference type="AlphaFoldDB" id="A0A1F7F9E3"/>